<name>A0A922L9M4_DERFA</name>
<comment type="caution">
    <text evidence="1">The sequence shown here is derived from an EMBL/GenBank/DDBJ whole genome shotgun (WGS) entry which is preliminary data.</text>
</comment>
<gene>
    <name evidence="1" type="ORF">DERF_001671</name>
</gene>
<evidence type="ECO:0000313" key="1">
    <source>
        <dbReference type="EMBL" id="KAH9527664.1"/>
    </source>
</evidence>
<evidence type="ECO:0000313" key="2">
    <source>
        <dbReference type="Proteomes" id="UP000790347"/>
    </source>
</evidence>
<sequence>MGCRIRFLRFRRHQRNRSQSDLYYRLSMLCHLNYAIDFVLLDFRAQVRDDHFDYHHHHHHEVKIDIS</sequence>
<organism evidence="1 2">
    <name type="scientific">Dermatophagoides farinae</name>
    <name type="common">American house dust mite</name>
    <dbReference type="NCBI Taxonomy" id="6954"/>
    <lineage>
        <taxon>Eukaryota</taxon>
        <taxon>Metazoa</taxon>
        <taxon>Ecdysozoa</taxon>
        <taxon>Arthropoda</taxon>
        <taxon>Chelicerata</taxon>
        <taxon>Arachnida</taxon>
        <taxon>Acari</taxon>
        <taxon>Acariformes</taxon>
        <taxon>Sarcoptiformes</taxon>
        <taxon>Astigmata</taxon>
        <taxon>Psoroptidia</taxon>
        <taxon>Analgoidea</taxon>
        <taxon>Pyroglyphidae</taxon>
        <taxon>Dermatophagoidinae</taxon>
        <taxon>Dermatophagoides</taxon>
    </lineage>
</organism>
<protein>
    <submittedName>
        <fullName evidence="1">Uncharacterized protein</fullName>
    </submittedName>
</protein>
<dbReference type="Proteomes" id="UP000790347">
    <property type="component" value="Unassembled WGS sequence"/>
</dbReference>
<reference evidence="1" key="2">
    <citation type="journal article" date="2022" name="Res Sq">
        <title>Comparative Genomics Reveals Insights into the Divergent Evolution of Astigmatic Mites and Household Pest Adaptations.</title>
        <authorList>
            <person name="Xiong Q."/>
            <person name="Wan A.T.-Y."/>
            <person name="Liu X.-Y."/>
            <person name="Fung C.S.-H."/>
            <person name="Xiao X."/>
            <person name="Malainual N."/>
            <person name="Hou J."/>
            <person name="Wang L."/>
            <person name="Wang M."/>
            <person name="Yang K."/>
            <person name="Cui Y."/>
            <person name="Leung E."/>
            <person name="Nong W."/>
            <person name="Shin S.-K."/>
            <person name="Au S."/>
            <person name="Jeong K.Y."/>
            <person name="Chew F.T."/>
            <person name="Hui J."/>
            <person name="Leung T.F."/>
            <person name="Tungtrongchitr A."/>
            <person name="Zhong N."/>
            <person name="Liu Z."/>
            <person name="Tsui S."/>
        </authorList>
    </citation>
    <scope>NUCLEOTIDE SEQUENCE</scope>
    <source>
        <strain evidence="1">Derf</strain>
        <tissue evidence="1">Whole organism</tissue>
    </source>
</reference>
<reference evidence="1" key="1">
    <citation type="submission" date="2013-05" db="EMBL/GenBank/DDBJ databases">
        <authorList>
            <person name="Yim A.K.Y."/>
            <person name="Chan T.F."/>
            <person name="Ji K.M."/>
            <person name="Liu X.Y."/>
            <person name="Zhou J.W."/>
            <person name="Li R.Q."/>
            <person name="Yang K.Y."/>
            <person name="Li J."/>
            <person name="Li M."/>
            <person name="Law P.T.W."/>
            <person name="Wu Y.L."/>
            <person name="Cai Z.L."/>
            <person name="Qin H."/>
            <person name="Bao Y."/>
            <person name="Leung R.K.K."/>
            <person name="Ng P.K.S."/>
            <person name="Zou J."/>
            <person name="Zhong X.J."/>
            <person name="Ran P.X."/>
            <person name="Zhong N.S."/>
            <person name="Liu Z.G."/>
            <person name="Tsui S.K.W."/>
        </authorList>
    </citation>
    <scope>NUCLEOTIDE SEQUENCE</scope>
    <source>
        <strain evidence="1">Derf</strain>
        <tissue evidence="1">Whole organism</tissue>
    </source>
</reference>
<keyword evidence="2" id="KW-1185">Reference proteome</keyword>
<dbReference type="AlphaFoldDB" id="A0A922L9M4"/>
<dbReference type="EMBL" id="ASGP02000001">
    <property type="protein sequence ID" value="KAH9527664.1"/>
    <property type="molecule type" value="Genomic_DNA"/>
</dbReference>
<accession>A0A922L9M4</accession>
<proteinExistence type="predicted"/>